<evidence type="ECO:0000256" key="1">
    <source>
        <dbReference type="SAM" id="Phobius"/>
    </source>
</evidence>
<proteinExistence type="predicted"/>
<dbReference type="Proteomes" id="UP000705230">
    <property type="component" value="Unassembled WGS sequence"/>
</dbReference>
<protein>
    <submittedName>
        <fullName evidence="2">Uncharacterized protein</fullName>
    </submittedName>
</protein>
<sequence length="130" mass="14814">MNTRKIKRIINTLVALLLLLLVSMLLISFINKPEIKDIRFTNLNEISKSNIETQTNEVTSINEADFNYTIVGYRFGESNSSVILKKGSKEFVLYEGDILENTYELSSISQDEIIFKASGKLYKLENKVGK</sequence>
<keyword evidence="1" id="KW-0472">Membrane</keyword>
<dbReference type="AlphaFoldDB" id="A0A937M318"/>
<feature type="transmembrane region" description="Helical" evidence="1">
    <location>
        <begin position="12"/>
        <end position="30"/>
    </location>
</feature>
<dbReference type="EMBL" id="JADHSG010000013">
    <property type="protein sequence ID" value="MBL6903747.1"/>
    <property type="molecule type" value="Genomic_DNA"/>
</dbReference>
<name>A0A937M318_9GAMM</name>
<evidence type="ECO:0000313" key="2">
    <source>
        <dbReference type="EMBL" id="MBL6903747.1"/>
    </source>
</evidence>
<accession>A0A937M318</accession>
<comment type="caution">
    <text evidence="2">The sequence shown here is derived from an EMBL/GenBank/DDBJ whole genome shotgun (WGS) entry which is preliminary data.</text>
</comment>
<keyword evidence="1" id="KW-0812">Transmembrane</keyword>
<evidence type="ECO:0000313" key="3">
    <source>
        <dbReference type="Proteomes" id="UP000705230"/>
    </source>
</evidence>
<keyword evidence="1" id="KW-1133">Transmembrane helix</keyword>
<reference evidence="2" key="1">
    <citation type="submission" date="2020-10" db="EMBL/GenBank/DDBJ databases">
        <title>Microbiome of the Black Sea water column analyzed by genome centric metagenomics.</title>
        <authorList>
            <person name="Cabello-Yeves P.J."/>
            <person name="Callieri C."/>
            <person name="Picazo A."/>
            <person name="Mehrshad M."/>
            <person name="Haro-Moreno J.M."/>
            <person name="Roda-Garcia J."/>
            <person name="Dzembekova N."/>
            <person name="Slabakova V."/>
            <person name="Slabakova N."/>
            <person name="Moncheva S."/>
            <person name="Rodriguez-Valera F."/>
        </authorList>
    </citation>
    <scope>NUCLEOTIDE SEQUENCE</scope>
    <source>
        <strain evidence="2">BS30m-G43</strain>
    </source>
</reference>
<gene>
    <name evidence="2" type="ORF">ISR29_06050</name>
</gene>
<organism evidence="2 3">
    <name type="scientific">SAR86 cluster bacterium</name>
    <dbReference type="NCBI Taxonomy" id="2030880"/>
    <lineage>
        <taxon>Bacteria</taxon>
        <taxon>Pseudomonadati</taxon>
        <taxon>Pseudomonadota</taxon>
        <taxon>Gammaproteobacteria</taxon>
        <taxon>SAR86 cluster</taxon>
    </lineage>
</organism>